<keyword evidence="2 4" id="KW-0863">Zinc-finger</keyword>
<dbReference type="SUPFAM" id="SSF90209">
    <property type="entry name" value="Ran binding protein zinc finger-like"/>
    <property type="match status" value="4"/>
</dbReference>
<dbReference type="Proteomes" id="UP001497392">
    <property type="component" value="Unassembled WGS sequence"/>
</dbReference>
<evidence type="ECO:0000256" key="3">
    <source>
        <dbReference type="ARBA" id="ARBA00022833"/>
    </source>
</evidence>
<proteinExistence type="predicted"/>
<keyword evidence="1" id="KW-0479">Metal-binding</keyword>
<feature type="domain" description="RanBP2-type" evidence="6">
    <location>
        <begin position="371"/>
        <end position="400"/>
    </location>
</feature>
<dbReference type="Gene3D" id="4.10.1060.10">
    <property type="entry name" value="Zinc finger, RanBP2-type"/>
    <property type="match status" value="4"/>
</dbReference>
<feature type="region of interest" description="Disordered" evidence="5">
    <location>
        <begin position="460"/>
        <end position="515"/>
    </location>
</feature>
<sequence>MTQSRNKAPLSLTRTWASAADSVAVDEQTETSQAPAEATSAADLPEPSAADSQAPEAAQEPKIADPVIQEFTDLFAALSAELHERGYYQDRPEYTVPNKSRSELGIEKRALLTMARERIDILYSLPVDKLKAIASNDLPYVDRKTKNALERLAGTFVEGHSVDQSFGGEATTQDLVRLVLCAHIACDRDVKRSNDIVSEADSQALMPSFLTAISAVLPDIVSVLKAEPDATALERADAAEAAKVARHESSIQRGEVSSERRGRDDRNQDMRPGDWMCPSCNVVNFANRTECFRCSEARPESAGPVRGRGSFGGDRFASNDSNSKPGDWPCPACGANNFARRTECFRCDEPRPGHLPGPSGFSNNRGAPPAREGDWACPECGVNNFAYRGECFRCQTSRPGGPPPPRRQSRGYGAPQGDFGERQYSERPAPEMRPGDWMCPDCGAHNFASKIVCYRCSHDRPESAGPPVERRNRGSYGDSRGRGSSEGWTSGGENRSSGGYGGGSSRNEPPADLEW</sequence>
<keyword evidence="3" id="KW-0862">Zinc</keyword>
<evidence type="ECO:0000256" key="4">
    <source>
        <dbReference type="PROSITE-ProRule" id="PRU00322"/>
    </source>
</evidence>
<evidence type="ECO:0000256" key="2">
    <source>
        <dbReference type="ARBA" id="ARBA00022771"/>
    </source>
</evidence>
<dbReference type="EMBL" id="CAXHTA020000002">
    <property type="protein sequence ID" value="CAL5219459.1"/>
    <property type="molecule type" value="Genomic_DNA"/>
</dbReference>
<feature type="region of interest" description="Disordered" evidence="5">
    <location>
        <begin position="396"/>
        <end position="431"/>
    </location>
</feature>
<feature type="domain" description="RanBP2-type" evidence="6">
    <location>
        <begin position="271"/>
        <end position="300"/>
    </location>
</feature>
<dbReference type="PROSITE" id="PS01358">
    <property type="entry name" value="ZF_RANBP2_1"/>
    <property type="match status" value="4"/>
</dbReference>
<gene>
    <name evidence="7" type="primary">g1294</name>
    <name evidence="7" type="ORF">VP750_LOCUS1118</name>
</gene>
<dbReference type="SMART" id="SM00547">
    <property type="entry name" value="ZnF_RBZ"/>
    <property type="match status" value="4"/>
</dbReference>
<feature type="compositionally biased region" description="Basic and acidic residues" evidence="5">
    <location>
        <begin position="419"/>
        <end position="431"/>
    </location>
</feature>
<feature type="region of interest" description="Disordered" evidence="5">
    <location>
        <begin position="300"/>
        <end position="323"/>
    </location>
</feature>
<dbReference type="Pfam" id="PF00641">
    <property type="entry name" value="Zn_ribbon_RanBP"/>
    <property type="match status" value="4"/>
</dbReference>
<evidence type="ECO:0000313" key="7">
    <source>
        <dbReference type="EMBL" id="CAL5219459.1"/>
    </source>
</evidence>
<accession>A0ABP1FHN7</accession>
<keyword evidence="8" id="KW-1185">Reference proteome</keyword>
<dbReference type="InterPro" id="IPR001876">
    <property type="entry name" value="Znf_RanBP2"/>
</dbReference>
<comment type="caution">
    <text evidence="7">The sequence shown here is derived from an EMBL/GenBank/DDBJ whole genome shotgun (WGS) entry which is preliminary data.</text>
</comment>
<feature type="compositionally biased region" description="Basic and acidic residues" evidence="5">
    <location>
        <begin position="460"/>
        <end position="472"/>
    </location>
</feature>
<feature type="compositionally biased region" description="Low complexity" evidence="5">
    <location>
        <begin position="485"/>
        <end position="497"/>
    </location>
</feature>
<dbReference type="PANTHER" id="PTHR23111:SF40">
    <property type="entry name" value="RNA-BINDING PROTEIN INVOLVED IN HETEROCHROMATIN ASSEMBLY-RELATED"/>
    <property type="match status" value="1"/>
</dbReference>
<evidence type="ECO:0000313" key="8">
    <source>
        <dbReference type="Proteomes" id="UP001497392"/>
    </source>
</evidence>
<evidence type="ECO:0000259" key="6">
    <source>
        <dbReference type="PROSITE" id="PS50199"/>
    </source>
</evidence>
<protein>
    <submittedName>
        <fullName evidence="7">G1294 protein</fullName>
    </submittedName>
</protein>
<dbReference type="InterPro" id="IPR036443">
    <property type="entry name" value="Znf_RanBP2_sf"/>
</dbReference>
<feature type="region of interest" description="Disordered" evidence="5">
    <location>
        <begin position="1"/>
        <end position="60"/>
    </location>
</feature>
<feature type="compositionally biased region" description="Polar residues" evidence="5">
    <location>
        <begin position="1"/>
        <end position="16"/>
    </location>
</feature>
<feature type="domain" description="RanBP2-type" evidence="6">
    <location>
        <begin position="433"/>
        <end position="462"/>
    </location>
</feature>
<evidence type="ECO:0000256" key="1">
    <source>
        <dbReference type="ARBA" id="ARBA00022723"/>
    </source>
</evidence>
<reference evidence="7 8" key="1">
    <citation type="submission" date="2024-06" db="EMBL/GenBank/DDBJ databases">
        <authorList>
            <person name="Kraege A."/>
            <person name="Thomma B."/>
        </authorList>
    </citation>
    <scope>NUCLEOTIDE SEQUENCE [LARGE SCALE GENOMIC DNA]</scope>
</reference>
<feature type="domain" description="RanBP2-type" evidence="6">
    <location>
        <begin position="324"/>
        <end position="353"/>
    </location>
</feature>
<feature type="region of interest" description="Disordered" evidence="5">
    <location>
        <begin position="242"/>
        <end position="271"/>
    </location>
</feature>
<dbReference type="PROSITE" id="PS50199">
    <property type="entry name" value="ZF_RANBP2_2"/>
    <property type="match status" value="4"/>
</dbReference>
<dbReference type="PANTHER" id="PTHR23111">
    <property type="entry name" value="ZINC FINGER PROTEIN"/>
    <property type="match status" value="1"/>
</dbReference>
<name>A0ABP1FHN7_9CHLO</name>
<evidence type="ECO:0000256" key="5">
    <source>
        <dbReference type="SAM" id="MobiDB-lite"/>
    </source>
</evidence>
<organism evidence="7 8">
    <name type="scientific">Coccomyxa viridis</name>
    <dbReference type="NCBI Taxonomy" id="1274662"/>
    <lineage>
        <taxon>Eukaryota</taxon>
        <taxon>Viridiplantae</taxon>
        <taxon>Chlorophyta</taxon>
        <taxon>core chlorophytes</taxon>
        <taxon>Trebouxiophyceae</taxon>
        <taxon>Trebouxiophyceae incertae sedis</taxon>
        <taxon>Coccomyxaceae</taxon>
        <taxon>Coccomyxa</taxon>
    </lineage>
</organism>